<evidence type="ECO:0000259" key="2">
    <source>
        <dbReference type="Pfam" id="PF00650"/>
    </source>
</evidence>
<evidence type="ECO:0000256" key="1">
    <source>
        <dbReference type="SAM" id="MobiDB-lite"/>
    </source>
</evidence>
<evidence type="ECO:0000313" key="5">
    <source>
        <dbReference type="Proteomes" id="UP001295423"/>
    </source>
</evidence>
<comment type="caution">
    <text evidence="4">The sequence shown here is derived from an EMBL/GenBank/DDBJ whole genome shotgun (WGS) entry which is preliminary data.</text>
</comment>
<dbReference type="AlphaFoldDB" id="A0AAD2FSJ9"/>
<dbReference type="PANTHER" id="PTHR10174:SF208">
    <property type="entry name" value="CRAL-TRIO DOMAIN-CONTAINING PROTEIN DDB_G0278031"/>
    <property type="match status" value="1"/>
</dbReference>
<keyword evidence="5" id="KW-1185">Reference proteome</keyword>
<dbReference type="Pfam" id="PF00650">
    <property type="entry name" value="CRAL_TRIO"/>
    <property type="match status" value="1"/>
</dbReference>
<name>A0AAD2FSJ9_9STRA</name>
<accession>A0AAD2FSJ9</accession>
<protein>
    <recommendedName>
        <fullName evidence="6">CRAL-TRIO domain-containing protein</fullName>
    </recommendedName>
</protein>
<dbReference type="EMBL" id="CAKOGP040001781">
    <property type="protein sequence ID" value="CAJ1951276.1"/>
    <property type="molecule type" value="Genomic_DNA"/>
</dbReference>
<proteinExistence type="predicted"/>
<dbReference type="PANTHER" id="PTHR10174">
    <property type="entry name" value="ALPHA-TOCOPHEROL TRANSFER PROTEIN-RELATED"/>
    <property type="match status" value="1"/>
</dbReference>
<dbReference type="InterPro" id="IPR049227">
    <property type="entry name" value="DUF6824"/>
</dbReference>
<dbReference type="InterPro" id="IPR001251">
    <property type="entry name" value="CRAL-TRIO_dom"/>
</dbReference>
<dbReference type="GO" id="GO:0016020">
    <property type="term" value="C:membrane"/>
    <property type="evidence" value="ECO:0007669"/>
    <property type="project" value="TreeGrafter"/>
</dbReference>
<dbReference type="SUPFAM" id="SSF52087">
    <property type="entry name" value="CRAL/TRIO domain"/>
    <property type="match status" value="1"/>
</dbReference>
<feature type="region of interest" description="Disordered" evidence="1">
    <location>
        <begin position="434"/>
        <end position="454"/>
    </location>
</feature>
<evidence type="ECO:0000259" key="3">
    <source>
        <dbReference type="Pfam" id="PF20710"/>
    </source>
</evidence>
<dbReference type="GO" id="GO:1902936">
    <property type="term" value="F:phosphatidylinositol bisphosphate binding"/>
    <property type="evidence" value="ECO:0007669"/>
    <property type="project" value="TreeGrafter"/>
</dbReference>
<feature type="domain" description="CRAL-TRIO" evidence="2">
    <location>
        <begin position="165"/>
        <end position="291"/>
    </location>
</feature>
<sequence>MAEETAEVSLRRLEQVGCQQRLPGTDEEAAKVEELLAEELANLSMSEQDVASFEVHGIAAEVEETPELVYQCLIELEEEVQKIKINKKPAYEKALKMNPTYVTSQSFRLQFLRCEAFNCKNAAGRLVLHFQQKEQLFGSGDVLVRDVRMSDMDSSGLKALESGALQLLPTCDVSGRAVLLLFLRKWGDKPKAKTAQRMLYYMMQTAMQDENMQRKGIVVILYFVGNDASLFGFNIFKSVFQTRLAVPHRLEAMHICYDSKTLRPIVSGLRFFLDKRGRTRSRIHFGNEKHLLFQLQTYGIPIAEDSPLKRVNGELPLAPHREWLQIRQAQEMKVSGTGEIPKTLFPHRFDVLFGRGTKVRSHTGNLRALQLVNMWQSRYDGASYRAVKAEISERIVSIIHQSKGRFLKWEETGWVEVDDEAARDKVAHYFRNQRRIKSDHDTNKQSTAPKRTRSTEIAVQVI</sequence>
<feature type="domain" description="DUF6824" evidence="3">
    <location>
        <begin position="350"/>
        <end position="432"/>
    </location>
</feature>
<evidence type="ECO:0008006" key="6">
    <source>
        <dbReference type="Google" id="ProtNLM"/>
    </source>
</evidence>
<dbReference type="Gene3D" id="3.40.525.10">
    <property type="entry name" value="CRAL-TRIO lipid binding domain"/>
    <property type="match status" value="1"/>
</dbReference>
<dbReference type="InterPro" id="IPR036865">
    <property type="entry name" value="CRAL-TRIO_dom_sf"/>
</dbReference>
<gene>
    <name evidence="4" type="ORF">CYCCA115_LOCUS12993</name>
</gene>
<evidence type="ECO:0000313" key="4">
    <source>
        <dbReference type="EMBL" id="CAJ1951276.1"/>
    </source>
</evidence>
<reference evidence="4" key="1">
    <citation type="submission" date="2023-08" db="EMBL/GenBank/DDBJ databases">
        <authorList>
            <person name="Audoor S."/>
            <person name="Bilcke G."/>
        </authorList>
    </citation>
    <scope>NUCLEOTIDE SEQUENCE</scope>
</reference>
<dbReference type="CDD" id="cd00170">
    <property type="entry name" value="SEC14"/>
    <property type="match status" value="1"/>
</dbReference>
<organism evidence="4 5">
    <name type="scientific">Cylindrotheca closterium</name>
    <dbReference type="NCBI Taxonomy" id="2856"/>
    <lineage>
        <taxon>Eukaryota</taxon>
        <taxon>Sar</taxon>
        <taxon>Stramenopiles</taxon>
        <taxon>Ochrophyta</taxon>
        <taxon>Bacillariophyta</taxon>
        <taxon>Bacillariophyceae</taxon>
        <taxon>Bacillariophycidae</taxon>
        <taxon>Bacillariales</taxon>
        <taxon>Bacillariaceae</taxon>
        <taxon>Cylindrotheca</taxon>
    </lineage>
</organism>
<dbReference type="Pfam" id="PF20710">
    <property type="entry name" value="DUF6824"/>
    <property type="match status" value="1"/>
</dbReference>
<dbReference type="Proteomes" id="UP001295423">
    <property type="component" value="Unassembled WGS sequence"/>
</dbReference>